<name>A0A9P0FIV6_BRAAE</name>
<evidence type="ECO:0008006" key="3">
    <source>
        <dbReference type="Google" id="ProtNLM"/>
    </source>
</evidence>
<keyword evidence="2" id="KW-1185">Reference proteome</keyword>
<dbReference type="OrthoDB" id="6740956at2759"/>
<evidence type="ECO:0000313" key="1">
    <source>
        <dbReference type="EMBL" id="CAH0558813.1"/>
    </source>
</evidence>
<gene>
    <name evidence="1" type="ORF">MELIAE_LOCUS9057</name>
</gene>
<dbReference type="EMBL" id="OV121137">
    <property type="protein sequence ID" value="CAH0558813.1"/>
    <property type="molecule type" value="Genomic_DNA"/>
</dbReference>
<proteinExistence type="predicted"/>
<sequence length="111" mass="13488">MRYLRAVKGLTRRDRIRNETVRAELDVEPILDSIKKQQLKWFGHMVRMEEDRQAKRIWQTKTIQKRPRGRPKKTWNDVVAENLEKRNKTWNEARTMARDKNSWTGFVHNLT</sequence>
<evidence type="ECO:0000313" key="2">
    <source>
        <dbReference type="Proteomes" id="UP001154078"/>
    </source>
</evidence>
<dbReference type="AlphaFoldDB" id="A0A9P0FIV6"/>
<accession>A0A9P0FIV6</accession>
<organism evidence="1 2">
    <name type="scientific">Brassicogethes aeneus</name>
    <name type="common">Rape pollen beetle</name>
    <name type="synonym">Meligethes aeneus</name>
    <dbReference type="NCBI Taxonomy" id="1431903"/>
    <lineage>
        <taxon>Eukaryota</taxon>
        <taxon>Metazoa</taxon>
        <taxon>Ecdysozoa</taxon>
        <taxon>Arthropoda</taxon>
        <taxon>Hexapoda</taxon>
        <taxon>Insecta</taxon>
        <taxon>Pterygota</taxon>
        <taxon>Neoptera</taxon>
        <taxon>Endopterygota</taxon>
        <taxon>Coleoptera</taxon>
        <taxon>Polyphaga</taxon>
        <taxon>Cucujiformia</taxon>
        <taxon>Nitidulidae</taxon>
        <taxon>Meligethinae</taxon>
        <taxon>Brassicogethes</taxon>
    </lineage>
</organism>
<protein>
    <recommendedName>
        <fullName evidence="3">Endonuclease-reverse transcriptase</fullName>
    </recommendedName>
</protein>
<reference evidence="1" key="1">
    <citation type="submission" date="2021-12" db="EMBL/GenBank/DDBJ databases">
        <authorList>
            <person name="King R."/>
        </authorList>
    </citation>
    <scope>NUCLEOTIDE SEQUENCE</scope>
</reference>
<dbReference type="Proteomes" id="UP001154078">
    <property type="component" value="Chromosome 6"/>
</dbReference>